<keyword evidence="3 6" id="KW-0812">Transmembrane</keyword>
<evidence type="ECO:0000256" key="1">
    <source>
        <dbReference type="ARBA" id="ARBA00004141"/>
    </source>
</evidence>
<comment type="caution">
    <text evidence="7">The sequence shown here is derived from an EMBL/GenBank/DDBJ whole genome shotgun (WGS) entry which is preliminary data.</text>
</comment>
<proteinExistence type="predicted"/>
<accession>A0A4R3K5V3</accession>
<dbReference type="RefSeq" id="WP_231040142.1">
    <property type="nucleotide sequence ID" value="NZ_SMAA01000011.1"/>
</dbReference>
<dbReference type="CDD" id="cd16914">
    <property type="entry name" value="EcfT"/>
    <property type="match status" value="1"/>
</dbReference>
<evidence type="ECO:0000256" key="4">
    <source>
        <dbReference type="ARBA" id="ARBA00022989"/>
    </source>
</evidence>
<keyword evidence="2" id="KW-1003">Cell membrane</keyword>
<evidence type="ECO:0000313" key="8">
    <source>
        <dbReference type="Proteomes" id="UP000295188"/>
    </source>
</evidence>
<sequence length="229" mass="25185">MTANNDMTGFAALTKLLMALTVSVASLCTTDLYALGILIILELICAVIMGGGKTLWKGIGALVIFAVILAFIQLIFSTPLFLSLGSAYKMFIMAVSLLILVATTPTQTITASLVKQCRLPYDYAFMITAVLRFVPDLLKESKEVRQAQACRGFHPSKNPVRRIVDYMMILKPMVFKAISRSENMAISLSLRGFADKGKRTFMSSTKLHTSDYTVLLLNLCICVAAVKYF</sequence>
<protein>
    <submittedName>
        <fullName evidence="7">Energy-coupling factor transport system permease protein</fullName>
    </submittedName>
</protein>
<name>A0A4R3K5V3_9FIRM</name>
<organism evidence="7 8">
    <name type="scientific">Pectinatus cerevisiiphilus</name>
    <dbReference type="NCBI Taxonomy" id="86956"/>
    <lineage>
        <taxon>Bacteria</taxon>
        <taxon>Bacillati</taxon>
        <taxon>Bacillota</taxon>
        <taxon>Negativicutes</taxon>
        <taxon>Selenomonadales</taxon>
        <taxon>Selenomonadaceae</taxon>
        <taxon>Pectinatus</taxon>
    </lineage>
</organism>
<keyword evidence="4 6" id="KW-1133">Transmembrane helix</keyword>
<dbReference type="AlphaFoldDB" id="A0A4R3K5V3"/>
<feature type="transmembrane region" description="Helical" evidence="6">
    <location>
        <begin position="90"/>
        <end position="114"/>
    </location>
</feature>
<evidence type="ECO:0000256" key="5">
    <source>
        <dbReference type="ARBA" id="ARBA00023136"/>
    </source>
</evidence>
<feature type="transmembrane region" description="Helical" evidence="6">
    <location>
        <begin position="59"/>
        <end position="84"/>
    </location>
</feature>
<keyword evidence="8" id="KW-1185">Reference proteome</keyword>
<dbReference type="GO" id="GO:0005886">
    <property type="term" value="C:plasma membrane"/>
    <property type="evidence" value="ECO:0007669"/>
    <property type="project" value="UniProtKB-ARBA"/>
</dbReference>
<gene>
    <name evidence="7" type="ORF">EDC37_11161</name>
</gene>
<dbReference type="EMBL" id="SMAA01000011">
    <property type="protein sequence ID" value="TCS78196.1"/>
    <property type="molecule type" value="Genomic_DNA"/>
</dbReference>
<feature type="transmembrane region" description="Helical" evidence="6">
    <location>
        <begin position="35"/>
        <end position="52"/>
    </location>
</feature>
<evidence type="ECO:0000256" key="6">
    <source>
        <dbReference type="SAM" id="Phobius"/>
    </source>
</evidence>
<keyword evidence="5 6" id="KW-0472">Membrane</keyword>
<comment type="subcellular location">
    <subcellularLocation>
        <location evidence="1">Membrane</location>
        <topology evidence="1">Multi-pass membrane protein</topology>
    </subcellularLocation>
</comment>
<dbReference type="PANTHER" id="PTHR34857:SF2">
    <property type="entry name" value="SLL0384 PROTEIN"/>
    <property type="match status" value="1"/>
</dbReference>
<evidence type="ECO:0000256" key="3">
    <source>
        <dbReference type="ARBA" id="ARBA00022692"/>
    </source>
</evidence>
<reference evidence="7 8" key="1">
    <citation type="submission" date="2019-03" db="EMBL/GenBank/DDBJ databases">
        <title>Genomic Encyclopedia of Type Strains, Phase IV (KMG-IV): sequencing the most valuable type-strain genomes for metagenomic binning, comparative biology and taxonomic classification.</title>
        <authorList>
            <person name="Goeker M."/>
        </authorList>
    </citation>
    <scope>NUCLEOTIDE SEQUENCE [LARGE SCALE GENOMIC DNA]</scope>
    <source>
        <strain evidence="7 8">DSM 20467</strain>
    </source>
</reference>
<dbReference type="Proteomes" id="UP000295188">
    <property type="component" value="Unassembled WGS sequence"/>
</dbReference>
<dbReference type="InterPro" id="IPR051611">
    <property type="entry name" value="ECF_transporter_component"/>
</dbReference>
<dbReference type="PANTHER" id="PTHR34857">
    <property type="entry name" value="SLL0384 PROTEIN"/>
    <property type="match status" value="1"/>
</dbReference>
<evidence type="ECO:0000256" key="2">
    <source>
        <dbReference type="ARBA" id="ARBA00022475"/>
    </source>
</evidence>
<dbReference type="InterPro" id="IPR003339">
    <property type="entry name" value="ABC/ECF_trnsptr_transmembrane"/>
</dbReference>
<evidence type="ECO:0000313" key="7">
    <source>
        <dbReference type="EMBL" id="TCS78196.1"/>
    </source>
</evidence>
<dbReference type="Pfam" id="PF02361">
    <property type="entry name" value="CbiQ"/>
    <property type="match status" value="1"/>
</dbReference>